<name>W7KV94_9CREN</name>
<organism evidence="2 3">
    <name type="scientific">Candidatus Aramenus sulfurataquae</name>
    <dbReference type="NCBI Taxonomy" id="1326980"/>
    <lineage>
        <taxon>Archaea</taxon>
        <taxon>Thermoproteota</taxon>
        <taxon>Thermoprotei</taxon>
        <taxon>Sulfolobales</taxon>
        <taxon>Sulfolobaceae</taxon>
        <taxon>Candidatus Aramenus</taxon>
    </lineage>
</organism>
<keyword evidence="3" id="KW-1185">Reference proteome</keyword>
<dbReference type="EMBL" id="ASRH01000005">
    <property type="protein sequence ID" value="EWG07161.1"/>
    <property type="molecule type" value="Genomic_DNA"/>
</dbReference>
<feature type="transmembrane region" description="Helical" evidence="1">
    <location>
        <begin position="73"/>
        <end position="95"/>
    </location>
</feature>
<comment type="caution">
    <text evidence="2">The sequence shown here is derived from an EMBL/GenBank/DDBJ whole genome shotgun (WGS) entry which is preliminary data.</text>
</comment>
<dbReference type="AlphaFoldDB" id="W7KV94"/>
<evidence type="ECO:0000256" key="1">
    <source>
        <dbReference type="SAM" id="Phobius"/>
    </source>
</evidence>
<keyword evidence="1" id="KW-0472">Membrane</keyword>
<feature type="transmembrane region" description="Helical" evidence="1">
    <location>
        <begin position="101"/>
        <end position="124"/>
    </location>
</feature>
<sequence>MFKSLVEFLGSEDLLEESMISSSLNISDEDFMDYFEGKLKSIRDGVSYLNKSVEVLERFEVKFRKVQVFFNEVNYLIGIAFSLMVASLLLLLAGVGETGAYYVPVVMVGISMGLEVLGLCYTILPIITVTELRKETWEAAKLKAKSSTLLDLRS</sequence>
<gene>
    <name evidence="2" type="ORF">ASUL_06568</name>
</gene>
<keyword evidence="1" id="KW-0812">Transmembrane</keyword>
<evidence type="ECO:0000313" key="3">
    <source>
        <dbReference type="Proteomes" id="UP000054284"/>
    </source>
</evidence>
<reference evidence="2 3" key="1">
    <citation type="journal article" date="2014" name="Genome Announc.">
        <title>Draft Genome Sequence of the Sulfolobales Archaeon AZ1, Obtained through Metagenomic Analysis of a Mexican Hot Spring.</title>
        <authorList>
            <person name="Servin-Garciduenas L.E."/>
            <person name="Martinez-Romero E."/>
        </authorList>
    </citation>
    <scope>NUCLEOTIDE SEQUENCE [LARGE SCALE GENOMIC DNA]</scope>
    <source>
        <strain evidence="2">AZ1-illumnia</strain>
    </source>
</reference>
<proteinExistence type="predicted"/>
<dbReference type="Proteomes" id="UP000054284">
    <property type="component" value="Unassembled WGS sequence"/>
</dbReference>
<accession>W7KV94</accession>
<evidence type="ECO:0000313" key="2">
    <source>
        <dbReference type="EMBL" id="EWG07161.1"/>
    </source>
</evidence>
<keyword evidence="1" id="KW-1133">Transmembrane helix</keyword>
<protein>
    <submittedName>
        <fullName evidence="2">Uncharacterized protein</fullName>
    </submittedName>
</protein>